<gene>
    <name evidence="1" type="ORF">ADZ36_09040</name>
</gene>
<protein>
    <submittedName>
        <fullName evidence="1">Phage integrase family protein</fullName>
    </submittedName>
</protein>
<name>A0ACC4WFC6_STRFR</name>
<proteinExistence type="predicted"/>
<dbReference type="EMBL" id="LGSP01000012">
    <property type="protein sequence ID" value="KNE82827.1"/>
    <property type="molecule type" value="Genomic_DNA"/>
</dbReference>
<reference evidence="1" key="1">
    <citation type="submission" date="2015-07" db="EMBL/GenBank/DDBJ databases">
        <title>Draft genome sequence of Streptomyces fradiae, a resistant strain to nitron-oligomycin.</title>
        <authorList>
            <person name="Vatlin A.A."/>
            <person name="Bekker O.B."/>
            <person name="Danilenko V.N."/>
        </authorList>
    </citation>
    <scope>NUCLEOTIDE SEQUENCE</scope>
    <source>
        <strain evidence="1">Olg1-1</strain>
    </source>
</reference>
<dbReference type="Proteomes" id="UP000037185">
    <property type="component" value="Unassembled WGS sequence"/>
</dbReference>
<keyword evidence="2" id="KW-1185">Reference proteome</keyword>
<evidence type="ECO:0000313" key="1">
    <source>
        <dbReference type="EMBL" id="KNE82827.1"/>
    </source>
</evidence>
<sequence length="504" mass="57090">MRPSVPEGWEDLARRETAVGVRAGDPIFLAPDFRVDPLLGLYGQSPKFRKYEPETKRNYATDIALLLTHLWTRGKSWVETEPCDLEDYENWRRFAPQNPSPISGAKWDRELAAFLGLFKWAGSQGWISSNPVLMRQVVTARGEVVEVADARANDARSANVHWLTPRTWRLWVDVGLRGHGLDGVPDQGWVGRLEDRNVAFVRLLVSSGLRRLEGASLLTFEVPKVPLAGGRYCHGKVAAKVTRSKKERTFYASSGAVGDIESYMESSRAWAISKAQAAGRYERLPEMRLVTEVSGGLKPKVRWCDRDGVVGERELNELTWQQRMLLFTEGPGGPEPLWLWLNEQGLPFLPHSWENVFRAANERCKRVLTPPEHQGMDPHKVYAPYATVHSARHSFALFMLVVLNTVMDRRYGLTPEERRDFRLLYGDPWFMVQGLLGHTNRETTVKHYLSPVRNLQLESMLRESEEPVDVPLPDLDGVFARVARDAEGIQDIDARLTPDESGAA</sequence>
<organism evidence="1 2">
    <name type="scientific">Streptomyces fradiae</name>
    <name type="common">Streptomyces roseoflavus</name>
    <dbReference type="NCBI Taxonomy" id="1906"/>
    <lineage>
        <taxon>Bacteria</taxon>
        <taxon>Bacillati</taxon>
        <taxon>Actinomycetota</taxon>
        <taxon>Actinomycetes</taxon>
        <taxon>Kitasatosporales</taxon>
        <taxon>Streptomycetaceae</taxon>
        <taxon>Streptomyces</taxon>
    </lineage>
</organism>
<evidence type="ECO:0000313" key="2">
    <source>
        <dbReference type="Proteomes" id="UP000037185"/>
    </source>
</evidence>
<comment type="caution">
    <text evidence="1">The sequence shown here is derived from an EMBL/GenBank/DDBJ whole genome shotgun (WGS) entry which is preliminary data.</text>
</comment>
<accession>A0ACC4WFC6</accession>